<sequence>MDQTLLNGELPSAGIDDSPLSAAVSQRDRGAIQMVERALQQGDVLLAYQPVVSAQTGQPTFYEGLIRILDKSGRVIPARDFIDAVETRELGRIIDCTALRLGLQALAKHPTLRLSINMSARSIGYPRWNQILDRGLKADTTIAERLILEITESSAMTMPELVVVFMRKLHQRGVSFALDDFGAGYTSFRYLRDFYFDILKIDGQFIKEIEHNPDNQILTQALISIAQHFDMFTVAENIETPGEAEFLRQAGIDCLQGYFLGAPRITPPLSDANNPKKIA</sequence>
<dbReference type="InterPro" id="IPR050706">
    <property type="entry name" value="Cyclic-di-GMP_PDE-like"/>
</dbReference>
<dbReference type="PATRIC" id="fig|1461693.3.peg.2679"/>
<evidence type="ECO:0000259" key="1">
    <source>
        <dbReference type="PROSITE" id="PS50883"/>
    </source>
</evidence>
<dbReference type="SUPFAM" id="SSF141868">
    <property type="entry name" value="EAL domain-like"/>
    <property type="match status" value="1"/>
</dbReference>
<evidence type="ECO:0000313" key="2">
    <source>
        <dbReference type="EMBL" id="KCV81145.1"/>
    </source>
</evidence>
<dbReference type="Gene3D" id="3.20.20.450">
    <property type="entry name" value="EAL domain"/>
    <property type="match status" value="1"/>
</dbReference>
<dbReference type="PANTHER" id="PTHR33121:SF79">
    <property type="entry name" value="CYCLIC DI-GMP PHOSPHODIESTERASE PDED-RELATED"/>
    <property type="match status" value="1"/>
</dbReference>
<dbReference type="OrthoDB" id="23692at2"/>
<dbReference type="PROSITE" id="PS50883">
    <property type="entry name" value="EAL"/>
    <property type="match status" value="1"/>
</dbReference>
<dbReference type="STRING" id="1461693.ATO10_13229"/>
<dbReference type="SMART" id="SM00052">
    <property type="entry name" value="EAL"/>
    <property type="match status" value="1"/>
</dbReference>
<keyword evidence="3" id="KW-1185">Reference proteome</keyword>
<dbReference type="RefSeq" id="WP_051598148.1">
    <property type="nucleotide sequence ID" value="NZ_AQQY01000010.1"/>
</dbReference>
<dbReference type="Proteomes" id="UP000024836">
    <property type="component" value="Unassembled WGS sequence"/>
</dbReference>
<dbReference type="InterPro" id="IPR001633">
    <property type="entry name" value="EAL_dom"/>
</dbReference>
<dbReference type="Pfam" id="PF00563">
    <property type="entry name" value="EAL"/>
    <property type="match status" value="1"/>
</dbReference>
<comment type="caution">
    <text evidence="2">The sequence shown here is derived from an EMBL/GenBank/DDBJ whole genome shotgun (WGS) entry which is preliminary data.</text>
</comment>
<reference evidence="2 3" key="1">
    <citation type="submission" date="2013-04" db="EMBL/GenBank/DDBJ databases">
        <title>Shimia sp. 22II-S11-Z10 Genome Sequencing.</title>
        <authorList>
            <person name="Lai Q."/>
            <person name="Li G."/>
            <person name="Shao Z."/>
        </authorList>
    </citation>
    <scope>NUCLEOTIDE SEQUENCE [LARGE SCALE GENOMIC DNA]</scope>
    <source>
        <strain evidence="3">22II-S11-Z10</strain>
    </source>
</reference>
<gene>
    <name evidence="2" type="ORF">ATO10_13229</name>
</gene>
<dbReference type="PANTHER" id="PTHR33121">
    <property type="entry name" value="CYCLIC DI-GMP PHOSPHODIESTERASE PDEF"/>
    <property type="match status" value="1"/>
</dbReference>
<feature type="domain" description="EAL" evidence="1">
    <location>
        <begin position="28"/>
        <end position="277"/>
    </location>
</feature>
<dbReference type="CDD" id="cd01948">
    <property type="entry name" value="EAL"/>
    <property type="match status" value="1"/>
</dbReference>
<organism evidence="2 3">
    <name type="scientific">Actibacterium atlanticum</name>
    <dbReference type="NCBI Taxonomy" id="1461693"/>
    <lineage>
        <taxon>Bacteria</taxon>
        <taxon>Pseudomonadati</taxon>
        <taxon>Pseudomonadota</taxon>
        <taxon>Alphaproteobacteria</taxon>
        <taxon>Rhodobacterales</taxon>
        <taxon>Roseobacteraceae</taxon>
        <taxon>Actibacterium</taxon>
    </lineage>
</organism>
<protein>
    <submittedName>
        <fullName evidence="2">EAL domain-containing protein</fullName>
    </submittedName>
</protein>
<name>A0A058ZIV5_9RHOB</name>
<dbReference type="InterPro" id="IPR035919">
    <property type="entry name" value="EAL_sf"/>
</dbReference>
<dbReference type="EMBL" id="AQQY01000010">
    <property type="protein sequence ID" value="KCV81145.1"/>
    <property type="molecule type" value="Genomic_DNA"/>
</dbReference>
<dbReference type="AlphaFoldDB" id="A0A058ZIV5"/>
<proteinExistence type="predicted"/>
<evidence type="ECO:0000313" key="3">
    <source>
        <dbReference type="Proteomes" id="UP000024836"/>
    </source>
</evidence>
<dbReference type="GO" id="GO:0071111">
    <property type="term" value="F:cyclic-guanylate-specific phosphodiesterase activity"/>
    <property type="evidence" value="ECO:0007669"/>
    <property type="project" value="InterPro"/>
</dbReference>
<accession>A0A058ZIV5</accession>
<dbReference type="eggNOG" id="COG2200">
    <property type="taxonomic scope" value="Bacteria"/>
</dbReference>